<protein>
    <submittedName>
        <fullName evidence="2">Uncharacterized protein</fullName>
    </submittedName>
</protein>
<dbReference type="AlphaFoldDB" id="A0A1V4K9Z7"/>
<evidence type="ECO:0000256" key="1">
    <source>
        <dbReference type="SAM" id="MobiDB-lite"/>
    </source>
</evidence>
<comment type="caution">
    <text evidence="2">The sequence shown here is derived from an EMBL/GenBank/DDBJ whole genome shotgun (WGS) entry which is preliminary data.</text>
</comment>
<name>A0A1V4K9Z7_PATFA</name>
<gene>
    <name evidence="2" type="ORF">AV530_009765</name>
</gene>
<dbReference type="Proteomes" id="UP000190648">
    <property type="component" value="Unassembled WGS sequence"/>
</dbReference>
<feature type="region of interest" description="Disordered" evidence="1">
    <location>
        <begin position="1"/>
        <end position="20"/>
    </location>
</feature>
<reference evidence="2 3" key="1">
    <citation type="submission" date="2016-02" db="EMBL/GenBank/DDBJ databases">
        <title>Band-tailed pigeon sequencing and assembly.</title>
        <authorList>
            <person name="Soares A.E."/>
            <person name="Novak B.J."/>
            <person name="Rice E.S."/>
            <person name="O'Connell B."/>
            <person name="Chang D."/>
            <person name="Weber S."/>
            <person name="Shapiro B."/>
        </authorList>
    </citation>
    <scope>NUCLEOTIDE SEQUENCE [LARGE SCALE GENOMIC DNA]</scope>
    <source>
        <strain evidence="2">BTP2013</strain>
        <tissue evidence="2">Blood</tissue>
    </source>
</reference>
<proteinExistence type="predicted"/>
<keyword evidence="3" id="KW-1185">Reference proteome</keyword>
<sequence>MKPSHSDSLGDQDEATLENSPFDQPNFHPYSWIFILWFRLKLSLLLQRLPNQHQNCPSHQLSPSRKSHHVPSCQACREGCLQTLEPKSACWATSPMTWCFASRGCQSSYWPSAEIPRRFCMEVREEETWQQVPECGWDRVTGKNQPNKRKRHHDSW</sequence>
<evidence type="ECO:0000313" key="2">
    <source>
        <dbReference type="EMBL" id="OPJ81286.1"/>
    </source>
</evidence>
<accession>A0A1V4K9Z7</accession>
<evidence type="ECO:0000313" key="3">
    <source>
        <dbReference type="Proteomes" id="UP000190648"/>
    </source>
</evidence>
<organism evidence="2 3">
    <name type="scientific">Patagioenas fasciata monilis</name>
    <dbReference type="NCBI Taxonomy" id="372326"/>
    <lineage>
        <taxon>Eukaryota</taxon>
        <taxon>Metazoa</taxon>
        <taxon>Chordata</taxon>
        <taxon>Craniata</taxon>
        <taxon>Vertebrata</taxon>
        <taxon>Euteleostomi</taxon>
        <taxon>Archelosauria</taxon>
        <taxon>Archosauria</taxon>
        <taxon>Dinosauria</taxon>
        <taxon>Saurischia</taxon>
        <taxon>Theropoda</taxon>
        <taxon>Coelurosauria</taxon>
        <taxon>Aves</taxon>
        <taxon>Neognathae</taxon>
        <taxon>Neoaves</taxon>
        <taxon>Columbimorphae</taxon>
        <taxon>Columbiformes</taxon>
        <taxon>Columbidae</taxon>
        <taxon>Patagioenas</taxon>
    </lineage>
</organism>
<dbReference type="EMBL" id="LSYS01003973">
    <property type="protein sequence ID" value="OPJ81286.1"/>
    <property type="molecule type" value="Genomic_DNA"/>
</dbReference>